<organism evidence="1 2">
    <name type="scientific">Hibiscus sabdariffa</name>
    <name type="common">roselle</name>
    <dbReference type="NCBI Taxonomy" id="183260"/>
    <lineage>
        <taxon>Eukaryota</taxon>
        <taxon>Viridiplantae</taxon>
        <taxon>Streptophyta</taxon>
        <taxon>Embryophyta</taxon>
        <taxon>Tracheophyta</taxon>
        <taxon>Spermatophyta</taxon>
        <taxon>Magnoliopsida</taxon>
        <taxon>eudicotyledons</taxon>
        <taxon>Gunneridae</taxon>
        <taxon>Pentapetalae</taxon>
        <taxon>rosids</taxon>
        <taxon>malvids</taxon>
        <taxon>Malvales</taxon>
        <taxon>Malvaceae</taxon>
        <taxon>Malvoideae</taxon>
        <taxon>Hibiscus</taxon>
    </lineage>
</organism>
<protein>
    <submittedName>
        <fullName evidence="1">Uncharacterized protein</fullName>
    </submittedName>
</protein>
<evidence type="ECO:0000313" key="2">
    <source>
        <dbReference type="Proteomes" id="UP001472677"/>
    </source>
</evidence>
<accession>A0ABR2CPQ9</accession>
<sequence length="79" mass="9180">MWDNKDRHQLLTCFTSELAWQPIHDRMKSKRLNSDPLHFAAERKLFTGRQSPCRLLSCHRKAVTVQITVGHFSILYGVG</sequence>
<name>A0ABR2CPQ9_9ROSI</name>
<dbReference type="EMBL" id="JBBPBM010000048">
    <property type="protein sequence ID" value="KAK8521391.1"/>
    <property type="molecule type" value="Genomic_DNA"/>
</dbReference>
<dbReference type="Proteomes" id="UP001472677">
    <property type="component" value="Unassembled WGS sequence"/>
</dbReference>
<proteinExistence type="predicted"/>
<evidence type="ECO:0000313" key="1">
    <source>
        <dbReference type="EMBL" id="KAK8521391.1"/>
    </source>
</evidence>
<comment type="caution">
    <text evidence="1">The sequence shown here is derived from an EMBL/GenBank/DDBJ whole genome shotgun (WGS) entry which is preliminary data.</text>
</comment>
<reference evidence="1 2" key="1">
    <citation type="journal article" date="2024" name="G3 (Bethesda)">
        <title>Genome assembly of Hibiscus sabdariffa L. provides insights into metabolisms of medicinal natural products.</title>
        <authorList>
            <person name="Kim T."/>
        </authorList>
    </citation>
    <scope>NUCLEOTIDE SEQUENCE [LARGE SCALE GENOMIC DNA]</scope>
    <source>
        <strain evidence="1">TK-2024</strain>
        <tissue evidence="1">Old leaves</tissue>
    </source>
</reference>
<keyword evidence="2" id="KW-1185">Reference proteome</keyword>
<gene>
    <name evidence="1" type="ORF">V6N12_005298</name>
</gene>